<dbReference type="InterPro" id="IPR010997">
    <property type="entry name" value="HRDC-like_sf"/>
</dbReference>
<dbReference type="PROSITE" id="PS51192">
    <property type="entry name" value="HELICASE_ATP_BIND_1"/>
    <property type="match status" value="1"/>
</dbReference>
<dbReference type="EMBL" id="KN847896">
    <property type="protein sequence ID" value="KIR43415.1"/>
    <property type="molecule type" value="Genomic_DNA"/>
</dbReference>
<feature type="region of interest" description="Disordered" evidence="13">
    <location>
        <begin position="1170"/>
        <end position="1189"/>
    </location>
</feature>
<evidence type="ECO:0000256" key="9">
    <source>
        <dbReference type="ARBA" id="ARBA00023235"/>
    </source>
</evidence>
<dbReference type="PROSITE" id="PS00690">
    <property type="entry name" value="DEAH_ATP_HELICASE"/>
    <property type="match status" value="1"/>
</dbReference>
<sequence>MTPTSNVGSPNPFNVKGRAPEASAIQPPGTNPRDNGKTTAQLQTMLVKYMEEKDQLKDQKFAIATGQDEMDDLDMDMVEEKIELVTKRILEIKTLLTARIQNPSSSTPPAPSRQSSFQPPETQQSPFQRTEPKPPSLAVKNYPAPTTASSSKVKLATPDHWNSSRSNGVPSDESDMPVARSLLQRNRTFPSPTVAGPSRPTSRRPSPLRDVPEDLHNFDIAMAEKDFHDPDEEPFLVPPSTPPVASPPRTAVRTSTRQPQPLLAPEAIFQDTGHLPDEFHDIPFSEIFSSPTSPTRNLANAPLRVESSPPKSIDLPRSSAMAGPSRQPMETHSLIKETVPAVPQHRVIPLEITHPWSKEVNQKLRQVFKLPNFRKHQKEAIDETMAGKDVFVLMPTGGGKSLTYQLPAVCSSGKTRGVTFVVSPLISLINDQTRHLISRGIPAIAYTGDLTQKDKSVAHEELSKREPITKVVYVTPEMMSMGGHIKSILRGLLQRNQLARFVIDEAHCVSQWGHDFRADYLRLGELRRDYPGVPIMALTATAQNKVQEDIIRSLRIEGCVCLRQSFNRPNLHYEVRPKTSAVIQEIVAFIRTQEARASGIVYCNSRDNCENLAKKLREEHGLRAYHYHAGMTKENRRKMQEGWQDHKFEIMVATSLYIDKAADRFRYGHSIDKPDVRYVIHHHLPRSLEGYYQETGRAGRDGNPSTCILYYTFKDGKKILGQIDQEKDLTRDQKERQKASMQEVLRYCNNKVDCRRSQVLAFFNETFDAANCNQGCDVCLGRDRNVFRTEDVTEDAVTVIKMVQAFSNIKITILNAAECFRGYKGNSGKRLDQNPYFGAGQSWERNEGERLIQTLVIEGALEEYCVESKAGWTNAYLRVGKEGYKYLNGTARLKMDFREASPRKSTTKSKQPSKRQSSKSKSQTTLGKTTSSNPIARKRSLQQIMAEEAEFDNSHWGDTDDEYHPEEDGDPIIASADETEVDDGVPQKRRKSTEASKEKAPRSTRSKAKAATPDDGVESSVEQCYKALEKMRNQSTARNKTYPVLTNELLQMVAALMPANEKRLREIEGMTPQLIEAYSTKILGICIKFRPATKNTLNTTATVVHKDVPRAAVVPAPVTLPRANSTTMHRIKQYAYEPSSASKSPITSAIRRPSNTTSLKRQTLLFSTPSNVAGSGNTVTPTAAKRQSNVGTVRPVLTAKGGNVVRKDKF</sequence>
<feature type="domain" description="Helicase ATP-binding" evidence="15">
    <location>
        <begin position="381"/>
        <end position="560"/>
    </location>
</feature>
<dbReference type="GO" id="GO:0043138">
    <property type="term" value="F:3'-5' DNA helicase activity"/>
    <property type="evidence" value="ECO:0007669"/>
    <property type="project" value="UniProtKB-EC"/>
</dbReference>
<evidence type="ECO:0000256" key="6">
    <source>
        <dbReference type="ARBA" id="ARBA00022806"/>
    </source>
</evidence>
<feature type="compositionally biased region" description="Basic and acidic residues" evidence="13">
    <location>
        <begin position="992"/>
        <end position="1001"/>
    </location>
</feature>
<feature type="region of interest" description="Disordered" evidence="13">
    <location>
        <begin position="98"/>
        <end position="212"/>
    </location>
</feature>
<evidence type="ECO:0000313" key="17">
    <source>
        <dbReference type="EMBL" id="KIR43415.1"/>
    </source>
</evidence>
<feature type="compositionally biased region" description="Acidic residues" evidence="13">
    <location>
        <begin position="959"/>
        <end position="970"/>
    </location>
</feature>
<reference evidence="17 18" key="1">
    <citation type="submission" date="2015-01" db="EMBL/GenBank/DDBJ databases">
        <title>The Genome Sequence of Cryptococcus gattii Ram5.</title>
        <authorList>
            <consortium name="The Broad Institute Genomics Platform"/>
            <person name="Cuomo C."/>
            <person name="Litvintseva A."/>
            <person name="Chen Y."/>
            <person name="Heitman J."/>
            <person name="Sun S."/>
            <person name="Springer D."/>
            <person name="Dromer F."/>
            <person name="Young S."/>
            <person name="Zeng Q."/>
            <person name="Gargeya S."/>
            <person name="Abouelleil A."/>
            <person name="Alvarado L."/>
            <person name="Chapman S.B."/>
            <person name="Gainer-Dewar J."/>
            <person name="Goldberg J."/>
            <person name="Griggs A."/>
            <person name="Gujja S."/>
            <person name="Hansen M."/>
            <person name="Howarth C."/>
            <person name="Imamovic A."/>
            <person name="Larimer J."/>
            <person name="Murphy C."/>
            <person name="Naylor J."/>
            <person name="Pearson M."/>
            <person name="Priest M."/>
            <person name="Roberts A."/>
            <person name="Saif S."/>
            <person name="Shea T."/>
            <person name="Sykes S."/>
            <person name="Wortman J."/>
            <person name="Nusbaum C."/>
            <person name="Birren B."/>
        </authorList>
    </citation>
    <scope>NUCLEOTIDE SEQUENCE [LARGE SCALE GENOMIC DNA]</scope>
    <source>
        <strain evidence="17 18">Ram5</strain>
    </source>
</reference>
<dbReference type="GO" id="GO:0016787">
    <property type="term" value="F:hydrolase activity"/>
    <property type="evidence" value="ECO:0007669"/>
    <property type="project" value="UniProtKB-KW"/>
</dbReference>
<dbReference type="InterPro" id="IPR027417">
    <property type="entry name" value="P-loop_NTPase"/>
</dbReference>
<comment type="cofactor">
    <cofactor evidence="1">
        <name>Zn(2+)</name>
        <dbReference type="ChEBI" id="CHEBI:29105"/>
    </cofactor>
</comment>
<feature type="domain" description="HRDC" evidence="14">
    <location>
        <begin position="1015"/>
        <end position="1096"/>
    </location>
</feature>
<dbReference type="Pfam" id="PF00270">
    <property type="entry name" value="DEAD"/>
    <property type="match status" value="1"/>
</dbReference>
<dbReference type="PANTHER" id="PTHR13710">
    <property type="entry name" value="DNA HELICASE RECQ FAMILY MEMBER"/>
    <property type="match status" value="1"/>
</dbReference>
<keyword evidence="5" id="KW-0378">Hydrolase</keyword>
<keyword evidence="8" id="KW-0238">DNA-binding</keyword>
<dbReference type="InterPro" id="IPR001650">
    <property type="entry name" value="Helicase_C-like"/>
</dbReference>
<dbReference type="AlphaFoldDB" id="A0A0D0VEX9"/>
<comment type="similarity">
    <text evidence="3">Belongs to the helicase family. RecQ subfamily.</text>
</comment>
<dbReference type="EC" id="5.6.2.4" evidence="12"/>
<dbReference type="SMART" id="SM00487">
    <property type="entry name" value="DEXDc"/>
    <property type="match status" value="1"/>
</dbReference>
<dbReference type="Pfam" id="PF09382">
    <property type="entry name" value="RQC"/>
    <property type="match status" value="1"/>
</dbReference>
<dbReference type="OrthoDB" id="10261556at2759"/>
<dbReference type="GO" id="GO:0005737">
    <property type="term" value="C:cytoplasm"/>
    <property type="evidence" value="ECO:0007669"/>
    <property type="project" value="TreeGrafter"/>
</dbReference>
<dbReference type="CDD" id="cd17920">
    <property type="entry name" value="DEXHc_RecQ"/>
    <property type="match status" value="1"/>
</dbReference>
<dbReference type="InterPro" id="IPR018982">
    <property type="entry name" value="RQC_domain"/>
</dbReference>
<gene>
    <name evidence="17" type="ORF">I313_00257</name>
</gene>
<comment type="catalytic activity">
    <reaction evidence="11">
        <text>Couples ATP hydrolysis with the unwinding of duplex DNA by translocating in the 3'-5' direction.</text>
        <dbReference type="EC" id="5.6.2.4"/>
    </reaction>
</comment>
<dbReference type="InterPro" id="IPR004589">
    <property type="entry name" value="DNA_helicase_ATP-dep_RecQ"/>
</dbReference>
<feature type="compositionally biased region" description="Pro residues" evidence="13">
    <location>
        <begin position="236"/>
        <end position="246"/>
    </location>
</feature>
<dbReference type="PANTHER" id="PTHR13710:SF153">
    <property type="entry name" value="RECQ-LIKE DNA HELICASE BLM"/>
    <property type="match status" value="1"/>
</dbReference>
<evidence type="ECO:0000313" key="18">
    <source>
        <dbReference type="Proteomes" id="UP000053392"/>
    </source>
</evidence>
<dbReference type="SUPFAM" id="SSF46785">
    <property type="entry name" value="Winged helix' DNA-binding domain"/>
    <property type="match status" value="1"/>
</dbReference>
<dbReference type="GO" id="GO:0006260">
    <property type="term" value="P:DNA replication"/>
    <property type="evidence" value="ECO:0007669"/>
    <property type="project" value="InterPro"/>
</dbReference>
<evidence type="ECO:0000259" key="15">
    <source>
        <dbReference type="PROSITE" id="PS51192"/>
    </source>
</evidence>
<evidence type="ECO:0000259" key="16">
    <source>
        <dbReference type="PROSITE" id="PS51194"/>
    </source>
</evidence>
<feature type="compositionally biased region" description="Low complexity" evidence="13">
    <location>
        <begin position="197"/>
        <end position="209"/>
    </location>
</feature>
<keyword evidence="18" id="KW-1185">Reference proteome</keyword>
<organism evidence="17 18">
    <name type="scientific">Cryptococcus deuterogattii Ram5</name>
    <dbReference type="NCBI Taxonomy" id="1296110"/>
    <lineage>
        <taxon>Eukaryota</taxon>
        <taxon>Fungi</taxon>
        <taxon>Dikarya</taxon>
        <taxon>Basidiomycota</taxon>
        <taxon>Agaricomycotina</taxon>
        <taxon>Tremellomycetes</taxon>
        <taxon>Tremellales</taxon>
        <taxon>Cryptococcaceae</taxon>
        <taxon>Cryptococcus</taxon>
        <taxon>Cryptococcus gattii species complex</taxon>
    </lineage>
</organism>
<evidence type="ECO:0000256" key="10">
    <source>
        <dbReference type="ARBA" id="ARBA00023242"/>
    </source>
</evidence>
<feature type="compositionally biased region" description="Polar residues" evidence="13">
    <location>
        <begin position="160"/>
        <end position="169"/>
    </location>
</feature>
<dbReference type="CDD" id="cd18794">
    <property type="entry name" value="SF2_C_RecQ"/>
    <property type="match status" value="1"/>
</dbReference>
<dbReference type="GO" id="GO:0003677">
    <property type="term" value="F:DNA binding"/>
    <property type="evidence" value="ECO:0007669"/>
    <property type="project" value="UniProtKB-KW"/>
</dbReference>
<keyword evidence="4" id="KW-0547">Nucleotide-binding</keyword>
<feature type="compositionally biased region" description="Low complexity" evidence="13">
    <location>
        <begin position="919"/>
        <end position="932"/>
    </location>
</feature>
<evidence type="ECO:0000256" key="7">
    <source>
        <dbReference type="ARBA" id="ARBA00022840"/>
    </source>
</evidence>
<dbReference type="PROSITE" id="PS51194">
    <property type="entry name" value="HELICASE_CTER"/>
    <property type="match status" value="1"/>
</dbReference>
<dbReference type="GO" id="GO:0009378">
    <property type="term" value="F:four-way junction helicase activity"/>
    <property type="evidence" value="ECO:0007669"/>
    <property type="project" value="TreeGrafter"/>
</dbReference>
<dbReference type="InterPro" id="IPR002121">
    <property type="entry name" value="HRDC_dom"/>
</dbReference>
<keyword evidence="9" id="KW-0413">Isomerase</keyword>
<evidence type="ECO:0000256" key="12">
    <source>
        <dbReference type="ARBA" id="ARBA00034808"/>
    </source>
</evidence>
<dbReference type="FunFam" id="3.40.50.300:FF:001975">
    <property type="entry name" value="ATP-dependent DNA helicase"/>
    <property type="match status" value="1"/>
</dbReference>
<dbReference type="Pfam" id="PF00570">
    <property type="entry name" value="HRDC"/>
    <property type="match status" value="1"/>
</dbReference>
<dbReference type="GO" id="GO:0005694">
    <property type="term" value="C:chromosome"/>
    <property type="evidence" value="ECO:0007669"/>
    <property type="project" value="TreeGrafter"/>
</dbReference>
<feature type="domain" description="Helicase C-terminal" evidence="16">
    <location>
        <begin position="582"/>
        <end position="745"/>
    </location>
</feature>
<dbReference type="SMART" id="SM00490">
    <property type="entry name" value="HELICc"/>
    <property type="match status" value="1"/>
</dbReference>
<evidence type="ECO:0000256" key="11">
    <source>
        <dbReference type="ARBA" id="ARBA00034617"/>
    </source>
</evidence>
<dbReference type="Gene3D" id="3.40.50.300">
    <property type="entry name" value="P-loop containing nucleotide triphosphate hydrolases"/>
    <property type="match status" value="2"/>
</dbReference>
<dbReference type="Pfam" id="PF16124">
    <property type="entry name" value="RecQ_Zn_bind"/>
    <property type="match status" value="1"/>
</dbReference>
<dbReference type="SMART" id="SM00956">
    <property type="entry name" value="RQC"/>
    <property type="match status" value="1"/>
</dbReference>
<evidence type="ECO:0000256" key="2">
    <source>
        <dbReference type="ARBA" id="ARBA00004123"/>
    </source>
</evidence>
<keyword evidence="7" id="KW-0067">ATP-binding</keyword>
<dbReference type="NCBIfam" id="TIGR00614">
    <property type="entry name" value="recQ_fam"/>
    <property type="match status" value="1"/>
</dbReference>
<feature type="region of interest" description="Disordered" evidence="13">
    <location>
        <begin position="897"/>
        <end position="937"/>
    </location>
</feature>
<dbReference type="Gene3D" id="1.10.10.10">
    <property type="entry name" value="Winged helix-like DNA-binding domain superfamily/Winged helix DNA-binding domain"/>
    <property type="match status" value="1"/>
</dbReference>
<evidence type="ECO:0000256" key="4">
    <source>
        <dbReference type="ARBA" id="ARBA00022741"/>
    </source>
</evidence>
<evidence type="ECO:0000256" key="3">
    <source>
        <dbReference type="ARBA" id="ARBA00005446"/>
    </source>
</evidence>
<dbReference type="GO" id="GO:0005524">
    <property type="term" value="F:ATP binding"/>
    <property type="evidence" value="ECO:0007669"/>
    <property type="project" value="UniProtKB-KW"/>
</dbReference>
<evidence type="ECO:0000259" key="14">
    <source>
        <dbReference type="PROSITE" id="PS50967"/>
    </source>
</evidence>
<keyword evidence="6" id="KW-0347">Helicase</keyword>
<dbReference type="Pfam" id="PF00271">
    <property type="entry name" value="Helicase_C"/>
    <property type="match status" value="1"/>
</dbReference>
<feature type="compositionally biased region" description="Polar residues" evidence="13">
    <location>
        <begin position="1"/>
        <end position="12"/>
    </location>
</feature>
<evidence type="ECO:0000256" key="1">
    <source>
        <dbReference type="ARBA" id="ARBA00001947"/>
    </source>
</evidence>
<comment type="subcellular location">
    <subcellularLocation>
        <location evidence="2">Nucleus</location>
    </subcellularLocation>
</comment>
<dbReference type="SUPFAM" id="SSF47819">
    <property type="entry name" value="HRDC-like"/>
    <property type="match status" value="1"/>
</dbReference>
<dbReference type="InterPro" id="IPR044876">
    <property type="entry name" value="HRDC_dom_sf"/>
</dbReference>
<evidence type="ECO:0000256" key="13">
    <source>
        <dbReference type="SAM" id="MobiDB-lite"/>
    </source>
</evidence>
<feature type="compositionally biased region" description="Polar residues" evidence="13">
    <location>
        <begin position="288"/>
        <end position="298"/>
    </location>
</feature>
<dbReference type="Proteomes" id="UP000053392">
    <property type="component" value="Unassembled WGS sequence"/>
</dbReference>
<name>A0A0D0VEX9_9TREE</name>
<evidence type="ECO:0000256" key="5">
    <source>
        <dbReference type="ARBA" id="ARBA00022801"/>
    </source>
</evidence>
<feature type="region of interest" description="Disordered" evidence="13">
    <location>
        <begin position="1"/>
        <end position="38"/>
    </location>
</feature>
<feature type="region of interest" description="Disordered" evidence="13">
    <location>
        <begin position="953"/>
        <end position="1020"/>
    </location>
</feature>
<feature type="region of interest" description="Disordered" evidence="13">
    <location>
        <begin position="288"/>
        <end position="326"/>
    </location>
</feature>
<dbReference type="GO" id="GO:0005634">
    <property type="term" value="C:nucleus"/>
    <property type="evidence" value="ECO:0007669"/>
    <property type="project" value="UniProtKB-SubCell"/>
</dbReference>
<dbReference type="PROSITE" id="PS50967">
    <property type="entry name" value="HRDC"/>
    <property type="match status" value="1"/>
</dbReference>
<keyword evidence="10" id="KW-0539">Nucleus</keyword>
<dbReference type="Gene3D" id="1.10.150.80">
    <property type="entry name" value="HRDC domain"/>
    <property type="match status" value="1"/>
</dbReference>
<dbReference type="FunFam" id="3.40.50.300:FF:001389">
    <property type="entry name" value="ATP-dependent DNA helicase RecQ"/>
    <property type="match status" value="1"/>
</dbReference>
<accession>A0A0D0VEX9</accession>
<feature type="compositionally biased region" description="Polar residues" evidence="13">
    <location>
        <begin position="112"/>
        <end position="128"/>
    </location>
</feature>
<dbReference type="HOGENOM" id="CLU_007529_0_0_1"/>
<feature type="compositionally biased region" description="Basic residues" evidence="13">
    <location>
        <begin position="905"/>
        <end position="918"/>
    </location>
</feature>
<dbReference type="InterPro" id="IPR014001">
    <property type="entry name" value="Helicase_ATP-bd"/>
</dbReference>
<dbReference type="InterPro" id="IPR036388">
    <property type="entry name" value="WH-like_DNA-bd_sf"/>
</dbReference>
<evidence type="ECO:0000256" key="8">
    <source>
        <dbReference type="ARBA" id="ARBA00023125"/>
    </source>
</evidence>
<feature type="region of interest" description="Disordered" evidence="13">
    <location>
        <begin position="229"/>
        <end position="258"/>
    </location>
</feature>
<dbReference type="SUPFAM" id="SSF52540">
    <property type="entry name" value="P-loop containing nucleoside triphosphate hydrolases"/>
    <property type="match status" value="1"/>
</dbReference>
<dbReference type="InterPro" id="IPR032284">
    <property type="entry name" value="RecQ_Zn-bd"/>
</dbReference>
<dbReference type="InterPro" id="IPR011545">
    <property type="entry name" value="DEAD/DEAH_box_helicase_dom"/>
</dbReference>
<dbReference type="InterPro" id="IPR036390">
    <property type="entry name" value="WH_DNA-bd_sf"/>
</dbReference>
<dbReference type="GO" id="GO:0000724">
    <property type="term" value="P:double-strand break repair via homologous recombination"/>
    <property type="evidence" value="ECO:0007669"/>
    <property type="project" value="TreeGrafter"/>
</dbReference>
<dbReference type="InterPro" id="IPR002464">
    <property type="entry name" value="DNA/RNA_helicase_DEAH_CS"/>
</dbReference>
<proteinExistence type="inferred from homology"/>
<protein>
    <recommendedName>
        <fullName evidence="12">DNA 3'-5' helicase</fullName>
        <ecNumber evidence="12">5.6.2.4</ecNumber>
    </recommendedName>
</protein>